<gene>
    <name evidence="5" type="primary">bamD</name>
    <name evidence="5" type="ORF">GQN54_13670</name>
</gene>
<proteinExistence type="predicted"/>
<evidence type="ECO:0000256" key="2">
    <source>
        <dbReference type="ARBA" id="ARBA00023136"/>
    </source>
</evidence>
<dbReference type="InterPro" id="IPR039565">
    <property type="entry name" value="BamD-like"/>
</dbReference>
<keyword evidence="6" id="KW-1185">Reference proteome</keyword>
<protein>
    <submittedName>
        <fullName evidence="5">Outer membrane protein assembly factor BamD</fullName>
    </submittedName>
</protein>
<keyword evidence="2" id="KW-0472">Membrane</keyword>
<reference evidence="5 6" key="1">
    <citation type="submission" date="2019-12" db="EMBL/GenBank/DDBJ databases">
        <authorList>
            <person name="Zhao J."/>
        </authorList>
    </citation>
    <scope>NUCLEOTIDE SEQUENCE [LARGE SCALE GENOMIC DNA]</scope>
    <source>
        <strain evidence="5 6">S-15</strain>
    </source>
</reference>
<evidence type="ECO:0000313" key="5">
    <source>
        <dbReference type="EMBL" id="NBG67173.1"/>
    </source>
</evidence>
<evidence type="ECO:0000259" key="4">
    <source>
        <dbReference type="Pfam" id="PF13525"/>
    </source>
</evidence>
<keyword evidence="1" id="KW-0732">Signal</keyword>
<dbReference type="Pfam" id="PF13525">
    <property type="entry name" value="YfiO"/>
    <property type="match status" value="1"/>
</dbReference>
<dbReference type="Proteomes" id="UP000470771">
    <property type="component" value="Unassembled WGS sequence"/>
</dbReference>
<dbReference type="PROSITE" id="PS51257">
    <property type="entry name" value="PROKAR_LIPOPROTEIN"/>
    <property type="match status" value="1"/>
</dbReference>
<evidence type="ECO:0000256" key="1">
    <source>
        <dbReference type="ARBA" id="ARBA00022729"/>
    </source>
</evidence>
<name>A0A6N9NMH8_9FLAO</name>
<dbReference type="InterPro" id="IPR011990">
    <property type="entry name" value="TPR-like_helical_dom_sf"/>
</dbReference>
<evidence type="ECO:0000256" key="3">
    <source>
        <dbReference type="ARBA" id="ARBA00023237"/>
    </source>
</evidence>
<dbReference type="AlphaFoldDB" id="A0A6N9NMH8"/>
<comment type="caution">
    <text evidence="5">The sequence shown here is derived from an EMBL/GenBank/DDBJ whole genome shotgun (WGS) entry which is preliminary data.</text>
</comment>
<sequence length="272" mass="32316">MMFQKYLLIVLGVSALFFTSCSEYQKVVKSTNMEYKYEKTVEYYNEEEYFKALPLMEDIIPVFRGTDKGEELYYMYAYANFYLDDYILASYQFKRFSTTYPISERAEECNFMSAYCNYLMSPEPTLDQTNTYRALEELQTFVNRYPESKLKDTCNELVDNLRYKLETKSYLKAKNYYKLRQYEAAIVSLNNTLSQFPDTDYREEITFVILQSSYYLAINSIEEKKLERLNSAIEAYYNFIDNFGSGKYVAQAEKIFSDATKEKEKIELNKQS</sequence>
<feature type="domain" description="Outer membrane lipoprotein BamD-like" evidence="4">
    <location>
        <begin position="34"/>
        <end position="224"/>
    </location>
</feature>
<evidence type="ECO:0000313" key="6">
    <source>
        <dbReference type="Proteomes" id="UP000470771"/>
    </source>
</evidence>
<keyword evidence="3" id="KW-0998">Cell outer membrane</keyword>
<organism evidence="5 6">
    <name type="scientific">Acidiluteibacter ferrifornacis</name>
    <dbReference type="NCBI Taxonomy" id="2692424"/>
    <lineage>
        <taxon>Bacteria</taxon>
        <taxon>Pseudomonadati</taxon>
        <taxon>Bacteroidota</taxon>
        <taxon>Flavobacteriia</taxon>
        <taxon>Flavobacteriales</taxon>
        <taxon>Cryomorphaceae</taxon>
        <taxon>Acidiluteibacter</taxon>
    </lineage>
</organism>
<dbReference type="EMBL" id="WWNE01000012">
    <property type="protein sequence ID" value="NBG67173.1"/>
    <property type="molecule type" value="Genomic_DNA"/>
</dbReference>
<dbReference type="InterPro" id="IPR017689">
    <property type="entry name" value="BamD"/>
</dbReference>
<dbReference type="RefSeq" id="WP_160634113.1">
    <property type="nucleotide sequence ID" value="NZ_WWNE01000012.1"/>
</dbReference>
<dbReference type="NCBIfam" id="TIGR03302">
    <property type="entry name" value="OM_YfiO"/>
    <property type="match status" value="1"/>
</dbReference>
<accession>A0A6N9NMH8</accession>
<dbReference type="Gene3D" id="1.25.40.10">
    <property type="entry name" value="Tetratricopeptide repeat domain"/>
    <property type="match status" value="1"/>
</dbReference>